<protein>
    <submittedName>
        <fullName evidence="1">Uncharacterized protein</fullName>
    </submittedName>
</protein>
<gene>
    <name evidence="1" type="ORF">CC80DRAFT_488219</name>
</gene>
<dbReference type="AlphaFoldDB" id="A0A6A5U9G9"/>
<evidence type="ECO:0000313" key="2">
    <source>
        <dbReference type="Proteomes" id="UP000800035"/>
    </source>
</evidence>
<organism evidence="1 2">
    <name type="scientific">Byssothecium circinans</name>
    <dbReference type="NCBI Taxonomy" id="147558"/>
    <lineage>
        <taxon>Eukaryota</taxon>
        <taxon>Fungi</taxon>
        <taxon>Dikarya</taxon>
        <taxon>Ascomycota</taxon>
        <taxon>Pezizomycotina</taxon>
        <taxon>Dothideomycetes</taxon>
        <taxon>Pleosporomycetidae</taxon>
        <taxon>Pleosporales</taxon>
        <taxon>Massarineae</taxon>
        <taxon>Massarinaceae</taxon>
        <taxon>Byssothecium</taxon>
    </lineage>
</organism>
<keyword evidence="2" id="KW-1185">Reference proteome</keyword>
<proteinExistence type="predicted"/>
<sequence>MTPNPIDMNWYSFGFVTCRGHAEESSLVDLYQLLLTESDGSFFYEFHNRRRGFVAPATFTQFWKAYEAGTLIQLMDSKGLRELRSRLPFLEAFLSAPPVGPRESVWDLKQFLEIREPWDWPPAPSVDVDYGFVNCHTSEETYTPMEIYDTVLKTANPLELHRACVAGDLFRFASRHLQMEERWSSLMRNPYPLETGVKSGLRPEVNAEVDEDSGGLASLFSRLWGSIGGFANQ</sequence>
<dbReference type="OrthoDB" id="4851849at2759"/>
<reference evidence="1" key="1">
    <citation type="journal article" date="2020" name="Stud. Mycol.">
        <title>101 Dothideomycetes genomes: a test case for predicting lifestyles and emergence of pathogens.</title>
        <authorList>
            <person name="Haridas S."/>
            <person name="Albert R."/>
            <person name="Binder M."/>
            <person name="Bloem J."/>
            <person name="Labutti K."/>
            <person name="Salamov A."/>
            <person name="Andreopoulos B."/>
            <person name="Baker S."/>
            <person name="Barry K."/>
            <person name="Bills G."/>
            <person name="Bluhm B."/>
            <person name="Cannon C."/>
            <person name="Castanera R."/>
            <person name="Culley D."/>
            <person name="Daum C."/>
            <person name="Ezra D."/>
            <person name="Gonzalez J."/>
            <person name="Henrissat B."/>
            <person name="Kuo A."/>
            <person name="Liang C."/>
            <person name="Lipzen A."/>
            <person name="Lutzoni F."/>
            <person name="Magnuson J."/>
            <person name="Mondo S."/>
            <person name="Nolan M."/>
            <person name="Ohm R."/>
            <person name="Pangilinan J."/>
            <person name="Park H.-J."/>
            <person name="Ramirez L."/>
            <person name="Alfaro M."/>
            <person name="Sun H."/>
            <person name="Tritt A."/>
            <person name="Yoshinaga Y."/>
            <person name="Zwiers L.-H."/>
            <person name="Turgeon B."/>
            <person name="Goodwin S."/>
            <person name="Spatafora J."/>
            <person name="Crous P."/>
            <person name="Grigoriev I."/>
        </authorList>
    </citation>
    <scope>NUCLEOTIDE SEQUENCE</scope>
    <source>
        <strain evidence="1">CBS 675.92</strain>
    </source>
</reference>
<dbReference type="Proteomes" id="UP000800035">
    <property type="component" value="Unassembled WGS sequence"/>
</dbReference>
<name>A0A6A5U9G9_9PLEO</name>
<accession>A0A6A5U9G9</accession>
<evidence type="ECO:0000313" key="1">
    <source>
        <dbReference type="EMBL" id="KAF1961813.1"/>
    </source>
</evidence>
<dbReference type="EMBL" id="ML976980">
    <property type="protein sequence ID" value="KAF1961813.1"/>
    <property type="molecule type" value="Genomic_DNA"/>
</dbReference>